<keyword evidence="2" id="KW-1185">Reference proteome</keyword>
<dbReference type="Proteomes" id="UP000027120">
    <property type="component" value="Unassembled WGS sequence"/>
</dbReference>
<sequence length="36" mass="4430">VQDLTDSNLELKLILDMYRRESTDSRFVNLLEYYYL</sequence>
<accession>A0A067H3U7</accession>
<name>A0A067H3U7_CITSI</name>
<feature type="non-terminal residue" evidence="1">
    <location>
        <position position="1"/>
    </location>
</feature>
<gene>
    <name evidence="1" type="ORF">CISIN_1g0028163mg</name>
</gene>
<reference evidence="1 2" key="1">
    <citation type="submission" date="2014-04" db="EMBL/GenBank/DDBJ databases">
        <authorList>
            <consortium name="International Citrus Genome Consortium"/>
            <person name="Gmitter F."/>
            <person name="Chen C."/>
            <person name="Farmerie W."/>
            <person name="Harkins T."/>
            <person name="Desany B."/>
            <person name="Mohiuddin M."/>
            <person name="Kodira C."/>
            <person name="Borodovsky M."/>
            <person name="Lomsadze A."/>
            <person name="Burns P."/>
            <person name="Jenkins J."/>
            <person name="Prochnik S."/>
            <person name="Shu S."/>
            <person name="Chapman J."/>
            <person name="Pitluck S."/>
            <person name="Schmutz J."/>
            <person name="Rokhsar D."/>
        </authorList>
    </citation>
    <scope>NUCLEOTIDE SEQUENCE</scope>
</reference>
<organism evidence="1 2">
    <name type="scientific">Citrus sinensis</name>
    <name type="common">Sweet orange</name>
    <name type="synonym">Citrus aurantium var. sinensis</name>
    <dbReference type="NCBI Taxonomy" id="2711"/>
    <lineage>
        <taxon>Eukaryota</taxon>
        <taxon>Viridiplantae</taxon>
        <taxon>Streptophyta</taxon>
        <taxon>Embryophyta</taxon>
        <taxon>Tracheophyta</taxon>
        <taxon>Spermatophyta</taxon>
        <taxon>Magnoliopsida</taxon>
        <taxon>eudicotyledons</taxon>
        <taxon>Gunneridae</taxon>
        <taxon>Pentapetalae</taxon>
        <taxon>rosids</taxon>
        <taxon>malvids</taxon>
        <taxon>Sapindales</taxon>
        <taxon>Rutaceae</taxon>
        <taxon>Aurantioideae</taxon>
        <taxon>Citrus</taxon>
    </lineage>
</organism>
<evidence type="ECO:0000313" key="2">
    <source>
        <dbReference type="Proteomes" id="UP000027120"/>
    </source>
</evidence>
<dbReference type="AlphaFoldDB" id="A0A067H3U7"/>
<proteinExistence type="predicted"/>
<evidence type="ECO:0000313" key="1">
    <source>
        <dbReference type="EMBL" id="KDO85600.1"/>
    </source>
</evidence>
<protein>
    <submittedName>
        <fullName evidence="1">Uncharacterized protein</fullName>
    </submittedName>
</protein>
<dbReference type="EMBL" id="KK784873">
    <property type="protein sequence ID" value="KDO85600.1"/>
    <property type="molecule type" value="Genomic_DNA"/>
</dbReference>